<sequence length="87" mass="9884">MNDNTLSIPNNQPESNMDTRHDLETSRKDGAEEWRATIYNKFHLPHSMGRSVLPIYDKLSANKRGKASENLESSEDISISTFESNQS</sequence>
<proteinExistence type="predicted"/>
<keyword evidence="3" id="KW-1185">Reference proteome</keyword>
<feature type="compositionally biased region" description="Basic and acidic residues" evidence="1">
    <location>
        <begin position="17"/>
        <end position="29"/>
    </location>
</feature>
<evidence type="ECO:0000313" key="3">
    <source>
        <dbReference type="Proteomes" id="UP000789375"/>
    </source>
</evidence>
<evidence type="ECO:0000313" key="2">
    <source>
        <dbReference type="EMBL" id="CAG8683943.1"/>
    </source>
</evidence>
<feature type="compositionally biased region" description="Polar residues" evidence="1">
    <location>
        <begin position="76"/>
        <end position="87"/>
    </location>
</feature>
<feature type="region of interest" description="Disordered" evidence="1">
    <location>
        <begin position="64"/>
        <end position="87"/>
    </location>
</feature>
<dbReference type="EMBL" id="CAJVPP010007043">
    <property type="protein sequence ID" value="CAG8683943.1"/>
    <property type="molecule type" value="Genomic_DNA"/>
</dbReference>
<dbReference type="AlphaFoldDB" id="A0A9N9EPR8"/>
<comment type="caution">
    <text evidence="2">The sequence shown here is derived from an EMBL/GenBank/DDBJ whole genome shotgun (WGS) entry which is preliminary data.</text>
</comment>
<feature type="region of interest" description="Disordered" evidence="1">
    <location>
        <begin position="1"/>
        <end position="29"/>
    </location>
</feature>
<gene>
    <name evidence="2" type="ORF">FMOSSE_LOCUS13036</name>
</gene>
<organism evidence="2 3">
    <name type="scientific">Funneliformis mosseae</name>
    <name type="common">Endomycorrhizal fungus</name>
    <name type="synonym">Glomus mosseae</name>
    <dbReference type="NCBI Taxonomy" id="27381"/>
    <lineage>
        <taxon>Eukaryota</taxon>
        <taxon>Fungi</taxon>
        <taxon>Fungi incertae sedis</taxon>
        <taxon>Mucoromycota</taxon>
        <taxon>Glomeromycotina</taxon>
        <taxon>Glomeromycetes</taxon>
        <taxon>Glomerales</taxon>
        <taxon>Glomeraceae</taxon>
        <taxon>Funneliformis</taxon>
    </lineage>
</organism>
<accession>A0A9N9EPR8</accession>
<feature type="compositionally biased region" description="Polar residues" evidence="1">
    <location>
        <begin position="1"/>
        <end position="16"/>
    </location>
</feature>
<reference evidence="2" key="1">
    <citation type="submission" date="2021-06" db="EMBL/GenBank/DDBJ databases">
        <authorList>
            <person name="Kallberg Y."/>
            <person name="Tangrot J."/>
            <person name="Rosling A."/>
        </authorList>
    </citation>
    <scope>NUCLEOTIDE SEQUENCE</scope>
    <source>
        <strain evidence="2">87-6 pot B 2015</strain>
    </source>
</reference>
<protein>
    <submittedName>
        <fullName evidence="2">5270_t:CDS:1</fullName>
    </submittedName>
</protein>
<name>A0A9N9EPR8_FUNMO</name>
<dbReference type="Proteomes" id="UP000789375">
    <property type="component" value="Unassembled WGS sequence"/>
</dbReference>
<evidence type="ECO:0000256" key="1">
    <source>
        <dbReference type="SAM" id="MobiDB-lite"/>
    </source>
</evidence>